<evidence type="ECO:0000313" key="8">
    <source>
        <dbReference type="Proteomes" id="UP000095401"/>
    </source>
</evidence>
<dbReference type="PANTHER" id="PTHR43428:SF1">
    <property type="entry name" value="ARSENATE REDUCTASE"/>
    <property type="match status" value="1"/>
</dbReference>
<keyword evidence="5" id="KW-0676">Redox-active center</keyword>
<evidence type="ECO:0000256" key="4">
    <source>
        <dbReference type="ARBA" id="ARBA00023157"/>
    </source>
</evidence>
<sequence>MMNPKSILFLCTGNSCRSQMAEGWARRLGGNDFEITSAGIESHGKNPRAIAVMAEAGVDISDQESTRVSDAMIAAADLVVTVCGHADEHCPVLPHGVRKLHWPLEDPAKATGTEEEIMTEFRRVRDEVRERVAGLLQDERG</sequence>
<dbReference type="Proteomes" id="UP000095401">
    <property type="component" value="Chromosome"/>
</dbReference>
<accession>A0A1D8IS08</accession>
<evidence type="ECO:0000256" key="1">
    <source>
        <dbReference type="ARBA" id="ARBA00022490"/>
    </source>
</evidence>
<keyword evidence="4" id="KW-1015">Disulfide bond</keyword>
<evidence type="ECO:0000256" key="2">
    <source>
        <dbReference type="ARBA" id="ARBA00022849"/>
    </source>
</evidence>
<dbReference type="Gene3D" id="3.40.50.2300">
    <property type="match status" value="1"/>
</dbReference>
<dbReference type="InterPro" id="IPR023485">
    <property type="entry name" value="Ptyr_pPase"/>
</dbReference>
<evidence type="ECO:0000313" key="7">
    <source>
        <dbReference type="EMBL" id="AOU99175.1"/>
    </source>
</evidence>
<evidence type="ECO:0000256" key="3">
    <source>
        <dbReference type="ARBA" id="ARBA00023002"/>
    </source>
</evidence>
<dbReference type="GO" id="GO:0030612">
    <property type="term" value="F:arsenate reductase (thioredoxin) activity"/>
    <property type="evidence" value="ECO:0007669"/>
    <property type="project" value="InterPro"/>
</dbReference>
<dbReference type="CDD" id="cd16345">
    <property type="entry name" value="LMWP_ArsC"/>
    <property type="match status" value="1"/>
</dbReference>
<proteinExistence type="predicted"/>
<keyword evidence="3" id="KW-0560">Oxidoreductase</keyword>
<dbReference type="NCBIfam" id="TIGR02691">
    <property type="entry name" value="arsC_pI258_fam"/>
    <property type="match status" value="1"/>
</dbReference>
<keyword evidence="8" id="KW-1185">Reference proteome</keyword>
<reference evidence="8" key="1">
    <citation type="submission" date="2016-09" db="EMBL/GenBank/DDBJ databases">
        <title>Acidihalobacter prosperus F5.</title>
        <authorList>
            <person name="Khaleque H.N."/>
            <person name="Ramsay J.P."/>
            <person name="Kaksonen A.H."/>
            <person name="Boxall N.J."/>
            <person name="Watkin E.L.J."/>
        </authorList>
    </citation>
    <scope>NUCLEOTIDE SEQUENCE [LARGE SCALE GENOMIC DNA]</scope>
    <source>
        <strain evidence="8">F5</strain>
    </source>
</reference>
<dbReference type="Pfam" id="PF01451">
    <property type="entry name" value="LMWPc"/>
    <property type="match status" value="1"/>
</dbReference>
<dbReference type="EMBL" id="CP017415">
    <property type="protein sequence ID" value="AOU99175.1"/>
    <property type="molecule type" value="Genomic_DNA"/>
</dbReference>
<dbReference type="AlphaFoldDB" id="A0A1D8IS08"/>
<name>A0A1D8IS08_9GAMM</name>
<feature type="domain" description="Phosphotyrosine protein phosphatase I" evidence="6">
    <location>
        <begin position="5"/>
        <end position="138"/>
    </location>
</feature>
<organism evidence="7 8">
    <name type="scientific">Acidihalobacter yilgarnensis</name>
    <dbReference type="NCBI Taxonomy" id="2819280"/>
    <lineage>
        <taxon>Bacteria</taxon>
        <taxon>Pseudomonadati</taxon>
        <taxon>Pseudomonadota</taxon>
        <taxon>Gammaproteobacteria</taxon>
        <taxon>Chromatiales</taxon>
        <taxon>Ectothiorhodospiraceae</taxon>
        <taxon>Acidihalobacter</taxon>
    </lineage>
</organism>
<protein>
    <submittedName>
        <fullName evidence="7">Arsenate reductase (Thioredoxin)</fullName>
    </submittedName>
</protein>
<evidence type="ECO:0000256" key="5">
    <source>
        <dbReference type="ARBA" id="ARBA00023284"/>
    </source>
</evidence>
<dbReference type="InterPro" id="IPR014064">
    <property type="entry name" value="Arsenate_reductase_ArsC"/>
</dbReference>
<keyword evidence="1" id="KW-0963">Cytoplasm</keyword>
<dbReference type="PANTHER" id="PTHR43428">
    <property type="entry name" value="ARSENATE REDUCTASE"/>
    <property type="match status" value="1"/>
</dbReference>
<gene>
    <name evidence="7" type="ORF">BI364_15640</name>
</gene>
<dbReference type="GO" id="GO:0046685">
    <property type="term" value="P:response to arsenic-containing substance"/>
    <property type="evidence" value="ECO:0007669"/>
    <property type="project" value="UniProtKB-KW"/>
</dbReference>
<dbReference type="InterPro" id="IPR036196">
    <property type="entry name" value="Ptyr_pPase_sf"/>
</dbReference>
<dbReference type="SMART" id="SM00226">
    <property type="entry name" value="LMWPc"/>
    <property type="match status" value="1"/>
</dbReference>
<dbReference type="GO" id="GO:0004725">
    <property type="term" value="F:protein tyrosine phosphatase activity"/>
    <property type="evidence" value="ECO:0007669"/>
    <property type="project" value="InterPro"/>
</dbReference>
<evidence type="ECO:0000259" key="6">
    <source>
        <dbReference type="SMART" id="SM00226"/>
    </source>
</evidence>
<dbReference type="SUPFAM" id="SSF52788">
    <property type="entry name" value="Phosphotyrosine protein phosphatases I"/>
    <property type="match status" value="1"/>
</dbReference>
<dbReference type="KEGG" id="aprs:BI364_15640"/>
<keyword evidence="2" id="KW-0059">Arsenical resistance</keyword>